<dbReference type="GO" id="GO:0042147">
    <property type="term" value="P:retrograde transport, endosome to Golgi"/>
    <property type="evidence" value="ECO:0007669"/>
    <property type="project" value="TreeGrafter"/>
</dbReference>
<reference evidence="4 5" key="1">
    <citation type="journal article" date="2020" name="Nat. Food">
        <title>A phased Vanilla planifolia genome enables genetic improvement of flavour and production.</title>
        <authorList>
            <person name="Hasing T."/>
            <person name="Tang H."/>
            <person name="Brym M."/>
            <person name="Khazi F."/>
            <person name="Huang T."/>
            <person name="Chambers A.H."/>
        </authorList>
    </citation>
    <scope>NUCLEOTIDE SEQUENCE [LARGE SCALE GENOMIC DNA]</scope>
    <source>
        <tissue evidence="2">Leaf</tissue>
    </source>
</reference>
<dbReference type="PANTHER" id="PTHR14190:SF7">
    <property type="entry name" value="VACUOLAR PROTEIN SORTING-ASSOCIATED PROTEIN 52 HOMOLOG"/>
    <property type="match status" value="1"/>
</dbReference>
<keyword evidence="4" id="KW-1185">Reference proteome</keyword>
<accession>A0A835RPI4</accession>
<dbReference type="GO" id="GO:0005829">
    <property type="term" value="C:cytosol"/>
    <property type="evidence" value="ECO:0007669"/>
    <property type="project" value="GOC"/>
</dbReference>
<dbReference type="InterPro" id="IPR048361">
    <property type="entry name" value="Vps52_C"/>
</dbReference>
<evidence type="ECO:0000313" key="2">
    <source>
        <dbReference type="EMBL" id="KAG0492974.1"/>
    </source>
</evidence>
<evidence type="ECO:0000259" key="1">
    <source>
        <dbReference type="Pfam" id="PF20655"/>
    </source>
</evidence>
<protein>
    <recommendedName>
        <fullName evidence="1">Vps52 C-terminal domain-containing protein</fullName>
    </recommendedName>
</protein>
<dbReference type="GO" id="GO:0006896">
    <property type="term" value="P:Golgi to vacuole transport"/>
    <property type="evidence" value="ECO:0007669"/>
    <property type="project" value="TreeGrafter"/>
</dbReference>
<dbReference type="OrthoDB" id="19482at2759"/>
<evidence type="ECO:0000313" key="5">
    <source>
        <dbReference type="Proteomes" id="UP000639772"/>
    </source>
</evidence>
<name>A0A835RPI4_VANPL</name>
<sequence>MEMLDLILQRRWMAMGELLVKLANMFAKPKLQIVFLINNYDMTISILKLMAIIKKEAGADGGKMQMHFEELLKSNIAIYVELKILHGSCDIELLVKDIITTCSNSH</sequence>
<dbReference type="AlphaFoldDB" id="A0A835RPI4"/>
<comment type="caution">
    <text evidence="2">The sequence shown here is derived from an EMBL/GenBank/DDBJ whole genome shotgun (WGS) entry which is preliminary data.</text>
</comment>
<dbReference type="EMBL" id="JADCNM010000002">
    <property type="protein sequence ID" value="KAG0495049.1"/>
    <property type="molecule type" value="Genomic_DNA"/>
</dbReference>
<feature type="domain" description="Vps52 C-terminal" evidence="1">
    <location>
        <begin position="4"/>
        <end position="79"/>
    </location>
</feature>
<evidence type="ECO:0000313" key="3">
    <source>
        <dbReference type="EMBL" id="KAG0495049.1"/>
    </source>
</evidence>
<dbReference type="InterPro" id="IPR007258">
    <property type="entry name" value="Vps52"/>
</dbReference>
<dbReference type="Proteomes" id="UP000636800">
    <property type="component" value="Chromosome 2"/>
</dbReference>
<dbReference type="EMBL" id="JADCNL010000002">
    <property type="protein sequence ID" value="KAG0492974.1"/>
    <property type="molecule type" value="Genomic_DNA"/>
</dbReference>
<dbReference type="GO" id="GO:0032456">
    <property type="term" value="P:endocytic recycling"/>
    <property type="evidence" value="ECO:0007669"/>
    <property type="project" value="TreeGrafter"/>
</dbReference>
<dbReference type="Pfam" id="PF20655">
    <property type="entry name" value="Vps52_C"/>
    <property type="match status" value="1"/>
</dbReference>
<dbReference type="GO" id="GO:0000938">
    <property type="term" value="C:GARP complex"/>
    <property type="evidence" value="ECO:0007669"/>
    <property type="project" value="TreeGrafter"/>
</dbReference>
<proteinExistence type="predicted"/>
<dbReference type="Proteomes" id="UP000639772">
    <property type="component" value="Unassembled WGS sequence"/>
</dbReference>
<dbReference type="GO" id="GO:0019905">
    <property type="term" value="F:syntaxin binding"/>
    <property type="evidence" value="ECO:0007669"/>
    <property type="project" value="TreeGrafter"/>
</dbReference>
<organism evidence="2 4">
    <name type="scientific">Vanilla planifolia</name>
    <name type="common">Vanilla</name>
    <dbReference type="NCBI Taxonomy" id="51239"/>
    <lineage>
        <taxon>Eukaryota</taxon>
        <taxon>Viridiplantae</taxon>
        <taxon>Streptophyta</taxon>
        <taxon>Embryophyta</taxon>
        <taxon>Tracheophyta</taxon>
        <taxon>Spermatophyta</taxon>
        <taxon>Magnoliopsida</taxon>
        <taxon>Liliopsida</taxon>
        <taxon>Asparagales</taxon>
        <taxon>Orchidaceae</taxon>
        <taxon>Vanilloideae</taxon>
        <taxon>Vanilleae</taxon>
        <taxon>Vanilla</taxon>
    </lineage>
</organism>
<gene>
    <name evidence="3" type="ORF">HPP92_006043</name>
    <name evidence="2" type="ORF">HPP92_006372</name>
</gene>
<evidence type="ECO:0000313" key="4">
    <source>
        <dbReference type="Proteomes" id="UP000636800"/>
    </source>
</evidence>
<dbReference type="PANTHER" id="PTHR14190">
    <property type="entry name" value="SUPPRESSOR OF ACTIN MUTATIONS 2/VACUOLAR PROTEIN SORTING 52"/>
    <property type="match status" value="1"/>
</dbReference>